<dbReference type="SUPFAM" id="SSF51316">
    <property type="entry name" value="Mss4-like"/>
    <property type="match status" value="1"/>
</dbReference>
<comment type="caution">
    <text evidence="6">The sequence shown here is derived from an EMBL/GenBank/DDBJ whole genome shotgun (WGS) entry which is preliminary data.</text>
</comment>
<reference evidence="6" key="1">
    <citation type="submission" date="2022-12" db="EMBL/GenBank/DDBJ databases">
        <title>Bacterial isolates from different developmental stages of Nematostella vectensis.</title>
        <authorList>
            <person name="Fraune S."/>
        </authorList>
    </citation>
    <scope>NUCLEOTIDE SEQUENCE</scope>
    <source>
        <strain evidence="6">G21630-S1</strain>
    </source>
</reference>
<dbReference type="PANTHER" id="PTHR33337:SF40">
    <property type="entry name" value="CENP-V_GFA DOMAIN-CONTAINING PROTEIN-RELATED"/>
    <property type="match status" value="1"/>
</dbReference>
<dbReference type="PANTHER" id="PTHR33337">
    <property type="entry name" value="GFA DOMAIN-CONTAINING PROTEIN"/>
    <property type="match status" value="1"/>
</dbReference>
<dbReference type="PROSITE" id="PS51891">
    <property type="entry name" value="CENP_V_GFA"/>
    <property type="match status" value="1"/>
</dbReference>
<proteinExistence type="inferred from homology"/>
<evidence type="ECO:0000313" key="6">
    <source>
        <dbReference type="EMBL" id="MCZ4279879.1"/>
    </source>
</evidence>
<evidence type="ECO:0000256" key="3">
    <source>
        <dbReference type="ARBA" id="ARBA00022833"/>
    </source>
</evidence>
<evidence type="ECO:0000259" key="5">
    <source>
        <dbReference type="PROSITE" id="PS51891"/>
    </source>
</evidence>
<evidence type="ECO:0000313" key="7">
    <source>
        <dbReference type="Proteomes" id="UP001069802"/>
    </source>
</evidence>
<dbReference type="InterPro" id="IPR011057">
    <property type="entry name" value="Mss4-like_sf"/>
</dbReference>
<dbReference type="Proteomes" id="UP001069802">
    <property type="component" value="Unassembled WGS sequence"/>
</dbReference>
<keyword evidence="7" id="KW-1185">Reference proteome</keyword>
<gene>
    <name evidence="6" type="ORF">O4H49_03755</name>
</gene>
<sequence>MISGSCCCGAVKFELLAAPSMIGTCHCSRCRKVGASTIAFVKKQDLKWVQGRESVQLFAPTAPYKYGRCFCKICGSSLGEILSEEDSFPIAANALDGDLDLKNQFHEFVSEKPSWYEICDDAKQYEGHPELA</sequence>
<comment type="similarity">
    <text evidence="1">Belongs to the Gfa family.</text>
</comment>
<dbReference type="Gene3D" id="3.90.1590.10">
    <property type="entry name" value="glutathione-dependent formaldehyde- activating enzyme (gfa)"/>
    <property type="match status" value="1"/>
</dbReference>
<keyword evidence="2" id="KW-0479">Metal-binding</keyword>
<protein>
    <submittedName>
        <fullName evidence="6">GFA family protein</fullName>
    </submittedName>
</protein>
<dbReference type="Pfam" id="PF04828">
    <property type="entry name" value="GFA"/>
    <property type="match status" value="1"/>
</dbReference>
<name>A0ABT4LFL5_9PROT</name>
<evidence type="ECO:0000256" key="4">
    <source>
        <dbReference type="ARBA" id="ARBA00023239"/>
    </source>
</evidence>
<dbReference type="EMBL" id="JAPWGY010000001">
    <property type="protein sequence ID" value="MCZ4279879.1"/>
    <property type="molecule type" value="Genomic_DNA"/>
</dbReference>
<feature type="domain" description="CENP-V/GFA" evidence="5">
    <location>
        <begin position="2"/>
        <end position="117"/>
    </location>
</feature>
<accession>A0ABT4LFL5</accession>
<keyword evidence="4" id="KW-0456">Lyase</keyword>
<dbReference type="RefSeq" id="WP_269422076.1">
    <property type="nucleotide sequence ID" value="NZ_JAPWGY010000001.1"/>
</dbReference>
<keyword evidence="3" id="KW-0862">Zinc</keyword>
<evidence type="ECO:0000256" key="2">
    <source>
        <dbReference type="ARBA" id="ARBA00022723"/>
    </source>
</evidence>
<dbReference type="InterPro" id="IPR006913">
    <property type="entry name" value="CENP-V/GFA"/>
</dbReference>
<organism evidence="6 7">
    <name type="scientific">Kiloniella laminariae</name>
    <dbReference type="NCBI Taxonomy" id="454162"/>
    <lineage>
        <taxon>Bacteria</taxon>
        <taxon>Pseudomonadati</taxon>
        <taxon>Pseudomonadota</taxon>
        <taxon>Alphaproteobacteria</taxon>
        <taxon>Rhodospirillales</taxon>
        <taxon>Kiloniellaceae</taxon>
        <taxon>Kiloniella</taxon>
    </lineage>
</organism>
<evidence type="ECO:0000256" key="1">
    <source>
        <dbReference type="ARBA" id="ARBA00005495"/>
    </source>
</evidence>